<dbReference type="SUPFAM" id="SSF52540">
    <property type="entry name" value="P-loop containing nucleoside triphosphate hydrolases"/>
    <property type="match status" value="1"/>
</dbReference>
<comment type="similarity">
    <text evidence="2 11">Belongs to the shikimate kinase family.</text>
</comment>
<dbReference type="InterPro" id="IPR000623">
    <property type="entry name" value="Shikimate_kinase/TSH1"/>
</dbReference>
<organism evidence="12 13">
    <name type="scientific">Clostridium collagenovorans DSM 3089</name>
    <dbReference type="NCBI Taxonomy" id="1121306"/>
    <lineage>
        <taxon>Bacteria</taxon>
        <taxon>Bacillati</taxon>
        <taxon>Bacillota</taxon>
        <taxon>Clostridia</taxon>
        <taxon>Eubacteriales</taxon>
        <taxon>Clostridiaceae</taxon>
        <taxon>Clostridium</taxon>
    </lineage>
</organism>
<keyword evidence="6 11" id="KW-0547">Nucleotide-binding</keyword>
<dbReference type="GO" id="GO:0005524">
    <property type="term" value="F:ATP binding"/>
    <property type="evidence" value="ECO:0007669"/>
    <property type="project" value="UniProtKB-UniRule"/>
</dbReference>
<sequence>MLKSNIVLIGMPGCGKTTIGKMLSEKINYEFCDIDEYIEKQENTSISRIFDKGEEHFRDIEEKYVKEVALKQGIVISTGGGVIKRKANIEALKENGVIFFVDRPIEDILSDLDTDSRPLLKDKKDRIYNLYNERYDLYMKYCNDRIINNSSINEVIEEIIKRSK</sequence>
<reference evidence="12 13" key="1">
    <citation type="submission" date="2016-11" db="EMBL/GenBank/DDBJ databases">
        <authorList>
            <person name="Jaros S."/>
            <person name="Januszkiewicz K."/>
            <person name="Wedrychowicz H."/>
        </authorList>
    </citation>
    <scope>NUCLEOTIDE SEQUENCE [LARGE SCALE GENOMIC DNA]</scope>
    <source>
        <strain evidence="12 13">DSM 3089</strain>
    </source>
</reference>
<feature type="binding site" evidence="11">
    <location>
        <begin position="13"/>
        <end position="18"/>
    </location>
    <ligand>
        <name>ATP</name>
        <dbReference type="ChEBI" id="CHEBI:30616"/>
    </ligand>
</feature>
<evidence type="ECO:0000256" key="9">
    <source>
        <dbReference type="ARBA" id="ARBA00023141"/>
    </source>
</evidence>
<evidence type="ECO:0000313" key="13">
    <source>
        <dbReference type="Proteomes" id="UP000184526"/>
    </source>
</evidence>
<evidence type="ECO:0000256" key="10">
    <source>
        <dbReference type="ARBA" id="ARBA00048567"/>
    </source>
</evidence>
<evidence type="ECO:0000256" key="3">
    <source>
        <dbReference type="ARBA" id="ARBA00012154"/>
    </source>
</evidence>
<dbReference type="EC" id="2.7.1.71" evidence="3 11"/>
<keyword evidence="13" id="KW-1185">Reference proteome</keyword>
<dbReference type="PRINTS" id="PR01100">
    <property type="entry name" value="SHIKIMTKNASE"/>
</dbReference>
<comment type="cofactor">
    <cofactor evidence="11">
        <name>Mg(2+)</name>
        <dbReference type="ChEBI" id="CHEBI:18420"/>
    </cofactor>
    <text evidence="11">Binds 1 Mg(2+) ion per subunit.</text>
</comment>
<dbReference type="InterPro" id="IPR027417">
    <property type="entry name" value="P-loop_NTPase"/>
</dbReference>
<dbReference type="GO" id="GO:0000287">
    <property type="term" value="F:magnesium ion binding"/>
    <property type="evidence" value="ECO:0007669"/>
    <property type="project" value="UniProtKB-UniRule"/>
</dbReference>
<dbReference type="Proteomes" id="UP000184526">
    <property type="component" value="Unassembled WGS sequence"/>
</dbReference>
<evidence type="ECO:0000256" key="2">
    <source>
        <dbReference type="ARBA" id="ARBA00006997"/>
    </source>
</evidence>
<feature type="binding site" evidence="11">
    <location>
        <position position="117"/>
    </location>
    <ligand>
        <name>ATP</name>
        <dbReference type="ChEBI" id="CHEBI:30616"/>
    </ligand>
</feature>
<comment type="catalytic activity">
    <reaction evidence="10 11">
        <text>shikimate + ATP = 3-phosphoshikimate + ADP + H(+)</text>
        <dbReference type="Rhea" id="RHEA:13121"/>
        <dbReference type="ChEBI" id="CHEBI:15378"/>
        <dbReference type="ChEBI" id="CHEBI:30616"/>
        <dbReference type="ChEBI" id="CHEBI:36208"/>
        <dbReference type="ChEBI" id="CHEBI:145989"/>
        <dbReference type="ChEBI" id="CHEBI:456216"/>
        <dbReference type="EC" id="2.7.1.71"/>
    </reaction>
</comment>
<feature type="binding site" evidence="11">
    <location>
        <position position="134"/>
    </location>
    <ligand>
        <name>substrate</name>
    </ligand>
</feature>
<protein>
    <recommendedName>
        <fullName evidence="3 11">Shikimate kinase</fullName>
        <shortName evidence="11">SK</shortName>
        <ecNumber evidence="3 11">2.7.1.71</ecNumber>
    </recommendedName>
</protein>
<evidence type="ECO:0000256" key="1">
    <source>
        <dbReference type="ARBA" id="ARBA00004842"/>
    </source>
</evidence>
<comment type="subunit">
    <text evidence="11">Monomer.</text>
</comment>
<evidence type="ECO:0000256" key="6">
    <source>
        <dbReference type="ARBA" id="ARBA00022741"/>
    </source>
</evidence>
<dbReference type="STRING" id="1121306.SAMN02745196_02300"/>
<gene>
    <name evidence="11" type="primary">aroK</name>
    <name evidence="12" type="ORF">SAMN02745196_02300</name>
</gene>
<feature type="binding site" evidence="11">
    <location>
        <position position="58"/>
    </location>
    <ligand>
        <name>substrate</name>
    </ligand>
</feature>
<feature type="binding site" evidence="11">
    <location>
        <position position="17"/>
    </location>
    <ligand>
        <name>Mg(2+)</name>
        <dbReference type="ChEBI" id="CHEBI:18420"/>
    </ligand>
</feature>
<proteinExistence type="inferred from homology"/>
<dbReference type="GO" id="GO:0008652">
    <property type="term" value="P:amino acid biosynthetic process"/>
    <property type="evidence" value="ECO:0007669"/>
    <property type="project" value="UniProtKB-KW"/>
</dbReference>
<dbReference type="GO" id="GO:0009423">
    <property type="term" value="P:chorismate biosynthetic process"/>
    <property type="evidence" value="ECO:0007669"/>
    <property type="project" value="UniProtKB-UniRule"/>
</dbReference>
<dbReference type="CDD" id="cd00464">
    <property type="entry name" value="SK"/>
    <property type="match status" value="1"/>
</dbReference>
<dbReference type="OrthoDB" id="9800332at2"/>
<evidence type="ECO:0000256" key="7">
    <source>
        <dbReference type="ARBA" id="ARBA00022777"/>
    </source>
</evidence>
<keyword evidence="4 11" id="KW-0028">Amino-acid biosynthesis</keyword>
<keyword evidence="5 11" id="KW-0808">Transferase</keyword>
<dbReference type="AlphaFoldDB" id="A0A1M5XKW2"/>
<accession>A0A1M5XKW2</accession>
<evidence type="ECO:0000256" key="8">
    <source>
        <dbReference type="ARBA" id="ARBA00022840"/>
    </source>
</evidence>
<evidence type="ECO:0000256" key="4">
    <source>
        <dbReference type="ARBA" id="ARBA00022605"/>
    </source>
</evidence>
<dbReference type="UniPathway" id="UPA00053">
    <property type="reaction ID" value="UER00088"/>
</dbReference>
<comment type="function">
    <text evidence="11">Catalyzes the specific phosphorylation of the 3-hydroxyl group of shikimic acid using ATP as a cosubstrate.</text>
</comment>
<evidence type="ECO:0000256" key="5">
    <source>
        <dbReference type="ARBA" id="ARBA00022679"/>
    </source>
</evidence>
<dbReference type="GO" id="GO:0009073">
    <property type="term" value="P:aromatic amino acid family biosynthetic process"/>
    <property type="evidence" value="ECO:0007669"/>
    <property type="project" value="UniProtKB-KW"/>
</dbReference>
<evidence type="ECO:0000256" key="11">
    <source>
        <dbReference type="HAMAP-Rule" id="MF_00109"/>
    </source>
</evidence>
<dbReference type="GO" id="GO:0005829">
    <property type="term" value="C:cytosol"/>
    <property type="evidence" value="ECO:0007669"/>
    <property type="project" value="TreeGrafter"/>
</dbReference>
<evidence type="ECO:0000313" key="12">
    <source>
        <dbReference type="EMBL" id="SHH99893.1"/>
    </source>
</evidence>
<comment type="subcellular location">
    <subcellularLocation>
        <location evidence="11">Cytoplasm</location>
    </subcellularLocation>
</comment>
<dbReference type="RefSeq" id="WP_084666279.1">
    <property type="nucleotide sequence ID" value="NZ_FQXP01000008.1"/>
</dbReference>
<dbReference type="PROSITE" id="PS01128">
    <property type="entry name" value="SHIKIMATE_KINASE"/>
    <property type="match status" value="1"/>
</dbReference>
<keyword evidence="8 11" id="KW-0067">ATP-binding</keyword>
<comment type="caution">
    <text evidence="11">Lacks conserved residue(s) required for the propagation of feature annotation.</text>
</comment>
<dbReference type="InterPro" id="IPR031322">
    <property type="entry name" value="Shikimate/glucono_kinase"/>
</dbReference>
<dbReference type="HAMAP" id="MF_00109">
    <property type="entry name" value="Shikimate_kinase"/>
    <property type="match status" value="1"/>
</dbReference>
<dbReference type="Gene3D" id="3.40.50.300">
    <property type="entry name" value="P-loop containing nucleotide triphosphate hydrolases"/>
    <property type="match status" value="1"/>
</dbReference>
<dbReference type="GO" id="GO:0004765">
    <property type="term" value="F:shikimate kinase activity"/>
    <property type="evidence" value="ECO:0007669"/>
    <property type="project" value="UniProtKB-UniRule"/>
</dbReference>
<feature type="binding site" evidence="11">
    <location>
        <position position="35"/>
    </location>
    <ligand>
        <name>substrate</name>
    </ligand>
</feature>
<comment type="pathway">
    <text evidence="1 11">Metabolic intermediate biosynthesis; chorismate biosynthesis; chorismate from D-erythrose 4-phosphate and phosphoenolpyruvate: step 5/7.</text>
</comment>
<keyword evidence="11" id="KW-0963">Cytoplasm</keyword>
<dbReference type="Pfam" id="PF01202">
    <property type="entry name" value="SKI"/>
    <property type="match status" value="1"/>
</dbReference>
<feature type="binding site" evidence="11">
    <location>
        <position position="80"/>
    </location>
    <ligand>
        <name>substrate</name>
    </ligand>
</feature>
<keyword evidence="11" id="KW-0460">Magnesium</keyword>
<keyword evidence="7 11" id="KW-0418">Kinase</keyword>
<keyword evidence="9 11" id="KW-0057">Aromatic amino acid biosynthesis</keyword>
<dbReference type="EMBL" id="FQXP01000008">
    <property type="protein sequence ID" value="SHH99893.1"/>
    <property type="molecule type" value="Genomic_DNA"/>
</dbReference>
<dbReference type="InterPro" id="IPR023000">
    <property type="entry name" value="Shikimate_kinase_CS"/>
</dbReference>
<keyword evidence="11" id="KW-0479">Metal-binding</keyword>
<dbReference type="PANTHER" id="PTHR21087:SF16">
    <property type="entry name" value="SHIKIMATE KINASE 1, CHLOROPLASTIC"/>
    <property type="match status" value="1"/>
</dbReference>
<name>A0A1M5XKW2_9CLOT</name>
<dbReference type="PANTHER" id="PTHR21087">
    <property type="entry name" value="SHIKIMATE KINASE"/>
    <property type="match status" value="1"/>
</dbReference>